<dbReference type="RefSeq" id="WP_318651106.1">
    <property type="nucleotide sequence ID" value="NZ_CP137852.1"/>
</dbReference>
<evidence type="ECO:0000259" key="8">
    <source>
        <dbReference type="PROSITE" id="PS50850"/>
    </source>
</evidence>
<evidence type="ECO:0000256" key="5">
    <source>
        <dbReference type="ARBA" id="ARBA00023063"/>
    </source>
</evidence>
<dbReference type="InterPro" id="IPR011701">
    <property type="entry name" value="MFS"/>
</dbReference>
<dbReference type="InterPro" id="IPR020846">
    <property type="entry name" value="MFS_dom"/>
</dbReference>
<dbReference type="InterPro" id="IPR036259">
    <property type="entry name" value="MFS_trans_sf"/>
</dbReference>
<dbReference type="SUPFAM" id="SSF103473">
    <property type="entry name" value="MFS general substrate transporter"/>
    <property type="match status" value="2"/>
</dbReference>
<feature type="transmembrane region" description="Helical" evidence="7">
    <location>
        <begin position="35"/>
        <end position="54"/>
    </location>
</feature>
<keyword evidence="6 7" id="KW-0472">Membrane</keyword>
<feature type="transmembrane region" description="Helical" evidence="7">
    <location>
        <begin position="269"/>
        <end position="286"/>
    </location>
</feature>
<comment type="similarity">
    <text evidence="2">Belongs to the major facilitator superfamily. Nitrate/nitrite porter (TC 2.A.1.8) family.</text>
</comment>
<evidence type="ECO:0000256" key="6">
    <source>
        <dbReference type="ARBA" id="ARBA00023136"/>
    </source>
</evidence>
<feature type="transmembrane region" description="Helical" evidence="7">
    <location>
        <begin position="341"/>
        <end position="366"/>
    </location>
</feature>
<protein>
    <submittedName>
        <fullName evidence="9">MFS transporter</fullName>
    </submittedName>
</protein>
<organism evidence="9 10">
    <name type="scientific">Sediminicoccus rosea</name>
    <dbReference type="NCBI Taxonomy" id="1225128"/>
    <lineage>
        <taxon>Bacteria</taxon>
        <taxon>Pseudomonadati</taxon>
        <taxon>Pseudomonadota</taxon>
        <taxon>Alphaproteobacteria</taxon>
        <taxon>Acetobacterales</taxon>
        <taxon>Roseomonadaceae</taxon>
        <taxon>Sediminicoccus</taxon>
    </lineage>
</organism>
<feature type="transmembrane region" description="Helical" evidence="7">
    <location>
        <begin position="775"/>
        <end position="797"/>
    </location>
</feature>
<comment type="subcellular location">
    <subcellularLocation>
        <location evidence="1">Membrane</location>
        <topology evidence="1">Multi-pass membrane protein</topology>
    </subcellularLocation>
</comment>
<dbReference type="PANTHER" id="PTHR23515">
    <property type="entry name" value="HIGH-AFFINITY NITRATE TRANSPORTER 2.3"/>
    <property type="match status" value="1"/>
</dbReference>
<feature type="transmembrane region" description="Helical" evidence="7">
    <location>
        <begin position="551"/>
        <end position="573"/>
    </location>
</feature>
<dbReference type="PROSITE" id="PS50850">
    <property type="entry name" value="MFS"/>
    <property type="match status" value="1"/>
</dbReference>
<feature type="transmembrane region" description="Helical" evidence="7">
    <location>
        <begin position="459"/>
        <end position="483"/>
    </location>
</feature>
<keyword evidence="10" id="KW-1185">Reference proteome</keyword>
<evidence type="ECO:0000313" key="9">
    <source>
        <dbReference type="EMBL" id="WPB87149.1"/>
    </source>
</evidence>
<feature type="transmembrane region" description="Helical" evidence="7">
    <location>
        <begin position="372"/>
        <end position="391"/>
    </location>
</feature>
<feature type="transmembrane region" description="Helical" evidence="7">
    <location>
        <begin position="525"/>
        <end position="545"/>
    </location>
</feature>
<feature type="transmembrane region" description="Helical" evidence="7">
    <location>
        <begin position="203"/>
        <end position="224"/>
    </location>
</feature>
<feature type="transmembrane region" description="Helical" evidence="7">
    <location>
        <begin position="495"/>
        <end position="513"/>
    </location>
</feature>
<dbReference type="EMBL" id="CP137852">
    <property type="protein sequence ID" value="WPB87149.1"/>
    <property type="molecule type" value="Genomic_DNA"/>
</dbReference>
<evidence type="ECO:0000256" key="4">
    <source>
        <dbReference type="ARBA" id="ARBA00022989"/>
    </source>
</evidence>
<dbReference type="CDD" id="cd17341">
    <property type="entry name" value="MFS_NRT2_like"/>
    <property type="match status" value="2"/>
</dbReference>
<feature type="domain" description="Major facilitator superfamily (MFS) profile" evidence="8">
    <location>
        <begin position="1"/>
        <end position="403"/>
    </location>
</feature>
<keyword evidence="3 7" id="KW-0812">Transmembrane</keyword>
<reference evidence="9 10" key="1">
    <citation type="submission" date="2023-11" db="EMBL/GenBank/DDBJ databases">
        <title>Arctic aerobic anoxygenic photoheterotroph Sediminicoccus rosea KRV36 adapts its photosynthesis to long days of polar summer.</title>
        <authorList>
            <person name="Tomasch J."/>
            <person name="Kopejtka K."/>
            <person name="Bily T."/>
            <person name="Gardiner A.T."/>
            <person name="Gardian Z."/>
            <person name="Shivaramu S."/>
            <person name="Koblizek M."/>
            <person name="Engelhardt F."/>
            <person name="Kaftan D."/>
        </authorList>
    </citation>
    <scope>NUCLEOTIDE SEQUENCE [LARGE SCALE GENOMIC DNA]</scope>
    <source>
        <strain evidence="9 10">R-30</strain>
    </source>
</reference>
<evidence type="ECO:0000256" key="3">
    <source>
        <dbReference type="ARBA" id="ARBA00022692"/>
    </source>
</evidence>
<feature type="transmembrane region" description="Helical" evidence="7">
    <location>
        <begin position="714"/>
        <end position="732"/>
    </location>
</feature>
<feature type="transmembrane region" description="Helical" evidence="7">
    <location>
        <begin position="154"/>
        <end position="172"/>
    </location>
</feature>
<evidence type="ECO:0000256" key="2">
    <source>
        <dbReference type="ARBA" id="ARBA00008432"/>
    </source>
</evidence>
<sequence length="903" mass="97349">MWLSTIAFTVCFAVWTIFAIIGVQIKRELGLSETQFGLLVGTPILTGSLIRLLLGIWSDQYGGRMVFTITMLSAAVMTALLTQAYDYPTFLLAALGVGLAGGSFSVGVAYVAKWFPKEKQGTALGIFGAGNVGAAVTKFAAPVIMVAYGWKTVALIWAAALLVMAVVFFVMTKDDPDLARRRAIGAKPEPLSAMMEPLKNIQVWRFSLYYFFVFGAFVALALWLPRYLIGVYGLDIVTAGMVGAAYSIPASIFRAYGGHLSDKFGARRIMYWTFGVSVVCTFILSYPPTQYVVQGIRGPMTFSMSMGLIGFMITTFTLGFFMSLGKAAVYKHIPVYYPDRVGAVGGVVGLVGGLGGFVLPIAFGALNDLTGVWQSCFWLLFLIVAVALVWMHVSILRMEREAAEPAGLHQNLPELPEMQPIHTPAQKGALSAKGPIQDWRPEDKVFWEGPGRAIARRNLWISVPCLLLSFAVWMVWSVVVAKLPSVGFAFTTEQLFWLASLPGLSGATLRIAYSFMPAMFGGRLWTTLATWSLLIPALGMGFAVQDPATPYWIFLLLALLCGFGGGNFASSMANISFFFPKSEKGNALAINAGLGNLGVSVVQFVVPLAITAGVFGWLGGAPQTATVGGVTSTLWLQNAGFVFVPFIIASAFAAWFGMNDIASMKASFADQAVIFRRTHNWIMCWLYTGTFGSFIGFSAAFPLLSRILYPEVNALKYAFLGPLVGALSRAVAGKPCDRIGGGRITFWVFIAMSLGVMGILYAIGMKGDPTSFPVFFASFLFLFAATGVGNASTFQMIPAIMRKEVARLEPGLTGAERVKQSDKESAAIIGFTSAIAAYGAFFIPKSFGTSIAMTGGPETALYSFLGFYVSCVLATWWFYTRRGGLLHDVERGGHTAPAVSPAQ</sequence>
<feature type="transmembrane region" description="Helical" evidence="7">
    <location>
        <begin position="684"/>
        <end position="708"/>
    </location>
</feature>
<feature type="transmembrane region" description="Helical" evidence="7">
    <location>
        <begin position="66"/>
        <end position="85"/>
    </location>
</feature>
<feature type="transmembrane region" description="Helical" evidence="7">
    <location>
        <begin position="236"/>
        <end position="257"/>
    </location>
</feature>
<evidence type="ECO:0000313" key="10">
    <source>
        <dbReference type="Proteomes" id="UP001305521"/>
    </source>
</evidence>
<gene>
    <name evidence="9" type="ORF">R9Z33_09775</name>
</gene>
<dbReference type="InterPro" id="IPR044772">
    <property type="entry name" value="NO3_transporter"/>
</dbReference>
<dbReference type="Gene3D" id="1.20.1250.20">
    <property type="entry name" value="MFS general substrate transporter like domains"/>
    <property type="match status" value="3"/>
</dbReference>
<name>A0ABZ0PN34_9PROT</name>
<proteinExistence type="inferred from homology"/>
<accession>A0ABZ0PN34</accession>
<feature type="transmembrane region" description="Helical" evidence="7">
    <location>
        <begin position="124"/>
        <end position="148"/>
    </location>
</feature>
<keyword evidence="4 7" id="KW-1133">Transmembrane helix</keyword>
<dbReference type="Proteomes" id="UP001305521">
    <property type="component" value="Chromosome"/>
</dbReference>
<feature type="transmembrane region" description="Helical" evidence="7">
    <location>
        <begin position="306"/>
        <end position="329"/>
    </location>
</feature>
<keyword evidence="5" id="KW-0534">Nitrate assimilation</keyword>
<dbReference type="Pfam" id="PF07690">
    <property type="entry name" value="MFS_1"/>
    <property type="match status" value="1"/>
</dbReference>
<feature type="transmembrane region" description="Helical" evidence="7">
    <location>
        <begin position="639"/>
        <end position="658"/>
    </location>
</feature>
<evidence type="ECO:0000256" key="1">
    <source>
        <dbReference type="ARBA" id="ARBA00004141"/>
    </source>
</evidence>
<feature type="transmembrane region" description="Helical" evidence="7">
    <location>
        <begin position="744"/>
        <end position="763"/>
    </location>
</feature>
<feature type="transmembrane region" description="Helical" evidence="7">
    <location>
        <begin position="594"/>
        <end position="619"/>
    </location>
</feature>
<feature type="transmembrane region" description="Helical" evidence="7">
    <location>
        <begin position="91"/>
        <end position="112"/>
    </location>
</feature>
<evidence type="ECO:0000256" key="7">
    <source>
        <dbReference type="SAM" id="Phobius"/>
    </source>
</evidence>
<feature type="transmembrane region" description="Helical" evidence="7">
    <location>
        <begin position="859"/>
        <end position="879"/>
    </location>
</feature>
<feature type="transmembrane region" description="Helical" evidence="7">
    <location>
        <begin position="826"/>
        <end position="847"/>
    </location>
</feature>